<accession>A0A7C4TAL1</accession>
<evidence type="ECO:0000313" key="1">
    <source>
        <dbReference type="EMBL" id="HGV96744.1"/>
    </source>
</evidence>
<protein>
    <recommendedName>
        <fullName evidence="2">DUF2281 domain-containing protein</fullName>
    </recommendedName>
</protein>
<dbReference type="EMBL" id="DTGZ01000007">
    <property type="protein sequence ID" value="HGV96744.1"/>
    <property type="molecule type" value="Genomic_DNA"/>
</dbReference>
<dbReference type="AlphaFoldDB" id="A0A7C4TAL1"/>
<comment type="caution">
    <text evidence="1">The sequence shown here is derived from an EMBL/GenBank/DDBJ whole genome shotgun (WGS) entry which is preliminary data.</text>
</comment>
<organism evidence="1">
    <name type="scientific">candidate division WOR-3 bacterium</name>
    <dbReference type="NCBI Taxonomy" id="2052148"/>
    <lineage>
        <taxon>Bacteria</taxon>
        <taxon>Bacteria division WOR-3</taxon>
    </lineage>
</organism>
<evidence type="ECO:0008006" key="2">
    <source>
        <dbReference type="Google" id="ProtNLM"/>
    </source>
</evidence>
<name>A0A7C4TAL1_UNCW3</name>
<proteinExistence type="predicted"/>
<sequence length="75" mass="8866">MQSLRNQLFAEINKLNDEDIKKLLDYLHQIKNNKSIQKESARLALLRLKELKGILKSAYPDYTSVELQHKAKEIW</sequence>
<gene>
    <name evidence="1" type="ORF">ENV60_00400</name>
</gene>
<reference evidence="1" key="1">
    <citation type="journal article" date="2020" name="mSystems">
        <title>Genome- and Community-Level Interaction Insights into Carbon Utilization and Element Cycling Functions of Hydrothermarchaeota in Hydrothermal Sediment.</title>
        <authorList>
            <person name="Zhou Z."/>
            <person name="Liu Y."/>
            <person name="Xu W."/>
            <person name="Pan J."/>
            <person name="Luo Z.H."/>
            <person name="Li M."/>
        </authorList>
    </citation>
    <scope>NUCLEOTIDE SEQUENCE [LARGE SCALE GENOMIC DNA]</scope>
    <source>
        <strain evidence="1">SpSt-774</strain>
    </source>
</reference>